<protein>
    <recommendedName>
        <fullName evidence="1">Winged helix domain-containing protein</fullName>
    </recommendedName>
</protein>
<evidence type="ECO:0000313" key="3">
    <source>
        <dbReference type="Proteomes" id="UP000198634"/>
    </source>
</evidence>
<dbReference type="Proteomes" id="UP000198634">
    <property type="component" value="Unassembled WGS sequence"/>
</dbReference>
<dbReference type="EMBL" id="FOEP01000007">
    <property type="protein sequence ID" value="SEQ46375.1"/>
    <property type="molecule type" value="Genomic_DNA"/>
</dbReference>
<feature type="domain" description="Winged helix" evidence="1">
    <location>
        <begin position="16"/>
        <end position="90"/>
    </location>
</feature>
<accession>A0A1H9G8B1</accession>
<organism evidence="2 3">
    <name type="scientific">Thalassovita taeanensis</name>
    <dbReference type="NCBI Taxonomy" id="657014"/>
    <lineage>
        <taxon>Bacteria</taxon>
        <taxon>Pseudomonadati</taxon>
        <taxon>Pseudomonadota</taxon>
        <taxon>Alphaproteobacteria</taxon>
        <taxon>Rhodobacterales</taxon>
        <taxon>Roseobacteraceae</taxon>
        <taxon>Thalassovita</taxon>
    </lineage>
</organism>
<keyword evidence="3" id="KW-1185">Reference proteome</keyword>
<dbReference type="Pfam" id="PF22324">
    <property type="entry name" value="HTH_91"/>
    <property type="match status" value="1"/>
</dbReference>
<dbReference type="InterPro" id="IPR054382">
    <property type="entry name" value="wHTH_alphaproteobact"/>
</dbReference>
<dbReference type="RefSeq" id="WP_217650060.1">
    <property type="nucleotide sequence ID" value="NZ_FOEP01000007.1"/>
</dbReference>
<evidence type="ECO:0000259" key="1">
    <source>
        <dbReference type="Pfam" id="PF22324"/>
    </source>
</evidence>
<name>A0A1H9G8B1_9RHOB</name>
<proteinExistence type="predicted"/>
<sequence>MKLKAKIETGVMPITLHLKGRLAWTMLELVKAGESGITSLHNPAPRISHYVMTLRRKGVVIDTEMQPHGGAFPGEHGVYRLKSAVTIEQVEGRA</sequence>
<gene>
    <name evidence="2" type="ORF">SAMN04488092_10779</name>
</gene>
<reference evidence="2 3" key="1">
    <citation type="submission" date="2016-10" db="EMBL/GenBank/DDBJ databases">
        <authorList>
            <person name="de Groot N.N."/>
        </authorList>
    </citation>
    <scope>NUCLEOTIDE SEQUENCE [LARGE SCALE GENOMIC DNA]</scope>
    <source>
        <strain evidence="2 3">DSM 22007</strain>
    </source>
</reference>
<dbReference type="AlphaFoldDB" id="A0A1H9G8B1"/>
<evidence type="ECO:0000313" key="2">
    <source>
        <dbReference type="EMBL" id="SEQ46375.1"/>
    </source>
</evidence>
<dbReference type="STRING" id="657014.SAMN04488092_10779"/>